<evidence type="ECO:0000256" key="2">
    <source>
        <dbReference type="ARBA" id="ARBA00012224"/>
    </source>
</evidence>
<dbReference type="InterPro" id="IPR015421">
    <property type="entry name" value="PyrdxlP-dep_Trfase_major"/>
</dbReference>
<dbReference type="InterPro" id="IPR015422">
    <property type="entry name" value="PyrdxlP-dep_Trfase_small"/>
</dbReference>
<evidence type="ECO:0000259" key="6">
    <source>
        <dbReference type="PROSITE" id="PS51186"/>
    </source>
</evidence>
<dbReference type="OrthoDB" id="3224382at2"/>
<comment type="caution">
    <text evidence="7">The sequence shown here is derived from an EMBL/GenBank/DDBJ whole genome shotgun (WGS) entry which is preliminary data.</text>
</comment>
<dbReference type="CDD" id="cd00609">
    <property type="entry name" value="AAT_like"/>
    <property type="match status" value="1"/>
</dbReference>
<dbReference type="GO" id="GO:0030170">
    <property type="term" value="F:pyridoxal phosphate binding"/>
    <property type="evidence" value="ECO:0007669"/>
    <property type="project" value="InterPro"/>
</dbReference>
<dbReference type="PANTHER" id="PTHR43525">
    <property type="entry name" value="PROTEIN MALY"/>
    <property type="match status" value="1"/>
</dbReference>
<proteinExistence type="inferred from homology"/>
<name>A0A561V9D7_9PSEU</name>
<dbReference type="EMBL" id="VIWX01000001">
    <property type="protein sequence ID" value="TWG08184.1"/>
    <property type="molecule type" value="Genomic_DNA"/>
</dbReference>
<dbReference type="PANTHER" id="PTHR43525:SF2">
    <property type="entry name" value="CYSTATHIONINE BETA-LYASE-RELATED"/>
    <property type="match status" value="1"/>
</dbReference>
<dbReference type="Pfam" id="PF00583">
    <property type="entry name" value="Acetyltransf_1"/>
    <property type="match status" value="1"/>
</dbReference>
<evidence type="ECO:0000256" key="3">
    <source>
        <dbReference type="ARBA" id="ARBA00022898"/>
    </source>
</evidence>
<dbReference type="InterPro" id="IPR004839">
    <property type="entry name" value="Aminotransferase_I/II_large"/>
</dbReference>
<keyword evidence="8" id="KW-1185">Reference proteome</keyword>
<evidence type="ECO:0000256" key="5">
    <source>
        <dbReference type="ARBA" id="ARBA00037974"/>
    </source>
</evidence>
<comment type="cofactor">
    <cofactor evidence="1">
        <name>pyridoxal 5'-phosphate</name>
        <dbReference type="ChEBI" id="CHEBI:597326"/>
    </cofactor>
</comment>
<dbReference type="SUPFAM" id="SSF53383">
    <property type="entry name" value="PLP-dependent transferases"/>
    <property type="match status" value="1"/>
</dbReference>
<evidence type="ECO:0000313" key="8">
    <source>
        <dbReference type="Proteomes" id="UP000316184"/>
    </source>
</evidence>
<comment type="similarity">
    <text evidence="5">Belongs to the class-II pyridoxal-phosphate-dependent aminotransferase family. MalY/PatB cystathionine beta-lyase subfamily.</text>
</comment>
<dbReference type="InterPro" id="IPR015424">
    <property type="entry name" value="PyrdxlP-dep_Trfase"/>
</dbReference>
<dbReference type="Gene3D" id="3.40.640.10">
    <property type="entry name" value="Type I PLP-dependent aspartate aminotransferase-like (Major domain)"/>
    <property type="match status" value="1"/>
</dbReference>
<dbReference type="RefSeq" id="WP_145736866.1">
    <property type="nucleotide sequence ID" value="NZ_VIWX01000001.1"/>
</dbReference>
<keyword evidence="3" id="KW-0663">Pyridoxal phosphate</keyword>
<dbReference type="InterPro" id="IPR016181">
    <property type="entry name" value="Acyl_CoA_acyltransferase"/>
</dbReference>
<keyword evidence="4 7" id="KW-0456">Lyase</keyword>
<dbReference type="GO" id="GO:0047804">
    <property type="term" value="F:cysteine-S-conjugate beta-lyase activity"/>
    <property type="evidence" value="ECO:0007669"/>
    <property type="project" value="UniProtKB-EC"/>
</dbReference>
<protein>
    <recommendedName>
        <fullName evidence="2">cysteine-S-conjugate beta-lyase</fullName>
        <ecNumber evidence="2">4.4.1.13</ecNumber>
    </recommendedName>
</protein>
<dbReference type="SUPFAM" id="SSF55729">
    <property type="entry name" value="Acyl-CoA N-acyltransferases (Nat)"/>
    <property type="match status" value="1"/>
</dbReference>
<accession>A0A561V9D7</accession>
<dbReference type="Pfam" id="PF00155">
    <property type="entry name" value="Aminotran_1_2"/>
    <property type="match status" value="1"/>
</dbReference>
<reference evidence="7 8" key="1">
    <citation type="submission" date="2019-06" db="EMBL/GenBank/DDBJ databases">
        <title>Sequencing the genomes of 1000 actinobacteria strains.</title>
        <authorList>
            <person name="Klenk H.-P."/>
        </authorList>
    </citation>
    <scope>NUCLEOTIDE SEQUENCE [LARGE SCALE GENOMIC DNA]</scope>
    <source>
        <strain evidence="7 8">DSM 46699</strain>
    </source>
</reference>
<dbReference type="PROSITE" id="PS51186">
    <property type="entry name" value="GNAT"/>
    <property type="match status" value="1"/>
</dbReference>
<dbReference type="InterPro" id="IPR000182">
    <property type="entry name" value="GNAT_dom"/>
</dbReference>
<evidence type="ECO:0000313" key="7">
    <source>
        <dbReference type="EMBL" id="TWG08184.1"/>
    </source>
</evidence>
<dbReference type="EC" id="4.4.1.13" evidence="2"/>
<evidence type="ECO:0000256" key="1">
    <source>
        <dbReference type="ARBA" id="ARBA00001933"/>
    </source>
</evidence>
<evidence type="ECO:0000256" key="4">
    <source>
        <dbReference type="ARBA" id="ARBA00023239"/>
    </source>
</evidence>
<dbReference type="GO" id="GO:0016747">
    <property type="term" value="F:acyltransferase activity, transferring groups other than amino-acyl groups"/>
    <property type="evidence" value="ECO:0007669"/>
    <property type="project" value="InterPro"/>
</dbReference>
<dbReference type="Gene3D" id="3.90.1150.10">
    <property type="entry name" value="Aspartate Aminotransferase, domain 1"/>
    <property type="match status" value="1"/>
</dbReference>
<dbReference type="AlphaFoldDB" id="A0A561V9D7"/>
<dbReference type="Proteomes" id="UP000316184">
    <property type="component" value="Unassembled WGS sequence"/>
</dbReference>
<organism evidence="7 8">
    <name type="scientific">Saccharopolyspora dendranthemae</name>
    <dbReference type="NCBI Taxonomy" id="1181886"/>
    <lineage>
        <taxon>Bacteria</taxon>
        <taxon>Bacillati</taxon>
        <taxon>Actinomycetota</taxon>
        <taxon>Actinomycetes</taxon>
        <taxon>Pseudonocardiales</taxon>
        <taxon>Pseudonocardiaceae</taxon>
        <taxon>Saccharopolyspora</taxon>
    </lineage>
</organism>
<dbReference type="InterPro" id="IPR051798">
    <property type="entry name" value="Class-II_PLP-Dep_Aminotrans"/>
</dbReference>
<dbReference type="Gene3D" id="3.40.630.30">
    <property type="match status" value="1"/>
</dbReference>
<gene>
    <name evidence="7" type="ORF">FHU35_11803</name>
</gene>
<sequence>MDTQWKVVPTAVDGPLALALLREYTDEMASRYHGRPATEAEVDAAIAEDPNDGLHPPEGLFLVAFDGPDAVGCAGVRELVPGIAELKRMYVVPGARGRGWGGALLDEIEQRTTALGYRAIRLDTRSDLVEARGLYATRGYVEIPAYNDAPYASHWFEKTLWRGRVVSNAFDAVTIEDLRARGSLKWTLHGDDAIGAFVAEMDFGTAPPVLEALHAGVDSLHLGYQPPRLFAELSRACADYQLAQHDWRVPPERVHAIPDVIRALSLTIEHFSAPGSKVILPTPAYMPFLKVPGGMGRELITVPMVVDQDRYALDLDALDAAFKAGGNLLVLCNPHNPLGRVFTPDELTAVCEVVDRNGGRVFSDEIHAPLVYPGHRHVPYASLSDTAAGHTITATSASKAWNLPGLKCAQLIISDEADAATLRSLGEHVTEGASNLGVIANTAAYVSGRPWLEEVLDYLDGNRRAVRSSLAEHLPEVGYRVPEGTYLAWLDFRALDLGDHPGEFFHEQAGVVLTDGPACGEEGRGHARLNFATPRPILEHIISTLAKAVRNR</sequence>
<feature type="domain" description="N-acetyltransferase" evidence="6">
    <location>
        <begin position="19"/>
        <end position="161"/>
    </location>
</feature>